<name>A0A814YQ25_9BILA</name>
<dbReference type="OrthoDB" id="10043120at2759"/>
<sequence>MSLKQSIRAIYKVGQKYLKNYNLFRSHLPTTDEHDLRNELISTRLFIIVLFISLITIVLYTSVPNRTIIVTRKSPTFEQYEHLYQKYQKSLLCSCATIAVPYGTFFTEIFQQQHQLCSSQFVTNEWVAYLNNESAAEIYYRDFRRTSGYSFQMLSRLCQLTNQTLKDEFLAFNSTAYITPSLVSVQIFESETQLSIKQFQLTTTNAFLTSLDIVRSTTRGNGLMSGLLTNTELRSTYGGDDNSYRNVISASFNNGNCSCDLTIKCVESSAIYTFYPSSEFSGKPATLTTEFIVPGFYLGCYLLESLLQSTLECFYDQACLDEIQSWIFTDYINITPLVSTQLSQYQPNTTIKEILNNLMIEQWYVTTSYQLYYGQCNPSECIYSYSDSFDILYILTKIITLIGGLTKLSRILVPRVVKLWRRKKITTINVISIRQRLYNLYKSTTEYLKSFNIFKPKPPSTDEHEVKNQIISTRLFIVIFLALLTVLAFYSSFHNPPRTVVVKTPTMKQYDNLYSTYSNTLDCPCSKTSIPYKTFLQISPTYHQVCSSQFVSDEWYKYIIENRPSIISAHDFRLIGVSSFEMISEFCQFSNQTIQDQLFLFYSRFYLSLDLISNKTFQLQSLSFIEQFQSETRNTFLRLLQLTRDTTHGSHFYSSINTNYQITVYTNPNGLYTITSTQYYGGSPACVCDINSKCVQLTGITDTFVTSQSLDFVISGFMTGCYIIESLLQSTLECFYNETCFNTLRHYMNATHYNRNFTTLYSSLSNSQYKPETTIETIVNNLMIEQWNPSISFGSYYNECHPSECTYTYTAKLDIVYVLTTIIGLIVGLSVVLTILIPNLVNLIREKRTHAAKNGKNNY</sequence>
<evidence type="ECO:0000256" key="1">
    <source>
        <dbReference type="SAM" id="Phobius"/>
    </source>
</evidence>
<dbReference type="Proteomes" id="UP000677228">
    <property type="component" value="Unassembled WGS sequence"/>
</dbReference>
<keyword evidence="1" id="KW-1133">Transmembrane helix</keyword>
<evidence type="ECO:0000313" key="5">
    <source>
        <dbReference type="EMBL" id="CAF3995760.1"/>
    </source>
</evidence>
<keyword evidence="1" id="KW-0472">Membrane</keyword>
<dbReference type="Proteomes" id="UP000682733">
    <property type="component" value="Unassembled WGS sequence"/>
</dbReference>
<organism evidence="3 6">
    <name type="scientific">Didymodactylos carnosus</name>
    <dbReference type="NCBI Taxonomy" id="1234261"/>
    <lineage>
        <taxon>Eukaryota</taxon>
        <taxon>Metazoa</taxon>
        <taxon>Spiralia</taxon>
        <taxon>Gnathifera</taxon>
        <taxon>Rotifera</taxon>
        <taxon>Eurotatoria</taxon>
        <taxon>Bdelloidea</taxon>
        <taxon>Philodinida</taxon>
        <taxon>Philodinidae</taxon>
        <taxon>Didymodactylos</taxon>
    </lineage>
</organism>
<dbReference type="AlphaFoldDB" id="A0A814YQ25"/>
<feature type="transmembrane region" description="Helical" evidence="1">
    <location>
        <begin position="45"/>
        <end position="63"/>
    </location>
</feature>
<proteinExistence type="predicted"/>
<evidence type="ECO:0000313" key="6">
    <source>
        <dbReference type="Proteomes" id="UP000663829"/>
    </source>
</evidence>
<feature type="transmembrane region" description="Helical" evidence="1">
    <location>
        <begin position="815"/>
        <end position="841"/>
    </location>
</feature>
<comment type="caution">
    <text evidence="3">The sequence shown here is derived from an EMBL/GenBank/DDBJ whole genome shotgun (WGS) entry which is preliminary data.</text>
</comment>
<dbReference type="Proteomes" id="UP000663829">
    <property type="component" value="Unassembled WGS sequence"/>
</dbReference>
<dbReference type="EMBL" id="CAJOBC010009758">
    <property type="protein sequence ID" value="CAF3995760.1"/>
    <property type="molecule type" value="Genomic_DNA"/>
</dbReference>
<dbReference type="EMBL" id="CAJOBA010009187">
    <property type="protein sequence ID" value="CAF3845605.1"/>
    <property type="molecule type" value="Genomic_DNA"/>
</dbReference>
<reference evidence="3" key="1">
    <citation type="submission" date="2021-02" db="EMBL/GenBank/DDBJ databases">
        <authorList>
            <person name="Nowell W R."/>
        </authorList>
    </citation>
    <scope>NUCLEOTIDE SEQUENCE</scope>
</reference>
<keyword evidence="6" id="KW-1185">Reference proteome</keyword>
<evidence type="ECO:0000313" key="2">
    <source>
        <dbReference type="EMBL" id="CAF1082903.1"/>
    </source>
</evidence>
<protein>
    <submittedName>
        <fullName evidence="3">Uncharacterized protein</fullName>
    </submittedName>
</protein>
<keyword evidence="1" id="KW-0812">Transmembrane</keyword>
<evidence type="ECO:0000313" key="4">
    <source>
        <dbReference type="EMBL" id="CAF3845605.1"/>
    </source>
</evidence>
<dbReference type="Proteomes" id="UP000681722">
    <property type="component" value="Unassembled WGS sequence"/>
</dbReference>
<evidence type="ECO:0000313" key="3">
    <source>
        <dbReference type="EMBL" id="CAF1233078.1"/>
    </source>
</evidence>
<accession>A0A814YQ25</accession>
<dbReference type="EMBL" id="CAJNOQ010009752">
    <property type="protein sequence ID" value="CAF1233078.1"/>
    <property type="molecule type" value="Genomic_DNA"/>
</dbReference>
<feature type="transmembrane region" description="Helical" evidence="1">
    <location>
        <begin position="475"/>
        <end position="493"/>
    </location>
</feature>
<dbReference type="EMBL" id="CAJNOK010009173">
    <property type="protein sequence ID" value="CAF1082903.1"/>
    <property type="molecule type" value="Genomic_DNA"/>
</dbReference>
<gene>
    <name evidence="3" type="ORF">GPM918_LOCUS25272</name>
    <name evidence="2" type="ORF">OVA965_LOCUS18450</name>
    <name evidence="5" type="ORF">SRO942_LOCUS25282</name>
    <name evidence="4" type="ORF">TMI583_LOCUS18460</name>
</gene>